<evidence type="ECO:0000313" key="2">
    <source>
        <dbReference type="Proteomes" id="UP000324479"/>
    </source>
</evidence>
<dbReference type="Proteomes" id="UP000324479">
    <property type="component" value="Unassembled WGS sequence"/>
</dbReference>
<proteinExistence type="predicted"/>
<protein>
    <submittedName>
        <fullName evidence="1">Uncharacterized protein</fullName>
    </submittedName>
</protein>
<reference evidence="1 2" key="1">
    <citation type="submission" date="2019-08" db="EMBL/GenBank/DDBJ databases">
        <authorList>
            <person name="Dhanesh K."/>
            <person name="Kumar G."/>
            <person name="Sasikala C."/>
            <person name="Venkata Ramana C."/>
        </authorList>
    </citation>
    <scope>NUCLEOTIDE SEQUENCE [LARGE SCALE GENOMIC DNA]</scope>
    <source>
        <strain evidence="1 2">JC645</strain>
    </source>
</reference>
<dbReference type="AlphaFoldDB" id="A0A5M6D1Q3"/>
<accession>A0A5M6D1Q3</accession>
<sequence length="89" mass="9973">MTFERGGEDHSVNLSRIPDSKRAHFFLATLHPGLSIDAIDVSVPGQLNKQHAEVSGFAFFARARRTMTASQIVKLSPPTRLRRHFETIT</sequence>
<dbReference type="RefSeq" id="WP_150077800.1">
    <property type="nucleotide sequence ID" value="NZ_VWOX01000010.1"/>
</dbReference>
<name>A0A5M6D1Q3_9BACT</name>
<keyword evidence="2" id="KW-1185">Reference proteome</keyword>
<evidence type="ECO:0000313" key="1">
    <source>
        <dbReference type="EMBL" id="KAA5541414.1"/>
    </source>
</evidence>
<gene>
    <name evidence="1" type="ORF">FYK55_17770</name>
</gene>
<organism evidence="1 2">
    <name type="scientific">Roseiconus nitratireducens</name>
    <dbReference type="NCBI Taxonomy" id="2605748"/>
    <lineage>
        <taxon>Bacteria</taxon>
        <taxon>Pseudomonadati</taxon>
        <taxon>Planctomycetota</taxon>
        <taxon>Planctomycetia</taxon>
        <taxon>Pirellulales</taxon>
        <taxon>Pirellulaceae</taxon>
        <taxon>Roseiconus</taxon>
    </lineage>
</organism>
<comment type="caution">
    <text evidence="1">The sequence shown here is derived from an EMBL/GenBank/DDBJ whole genome shotgun (WGS) entry which is preliminary data.</text>
</comment>
<dbReference type="EMBL" id="VWOX01000010">
    <property type="protein sequence ID" value="KAA5541414.1"/>
    <property type="molecule type" value="Genomic_DNA"/>
</dbReference>